<dbReference type="EMBL" id="BMJD01000001">
    <property type="protein sequence ID" value="GGB29287.1"/>
    <property type="molecule type" value="Genomic_DNA"/>
</dbReference>
<keyword evidence="2" id="KW-0812">Transmembrane</keyword>
<keyword evidence="2" id="KW-1133">Transmembrane helix</keyword>
<reference evidence="3" key="1">
    <citation type="journal article" date="2014" name="Int. J. Syst. Evol. Microbiol.">
        <title>Complete genome sequence of Corynebacterium casei LMG S-19264T (=DSM 44701T), isolated from a smear-ripened cheese.</title>
        <authorList>
            <consortium name="US DOE Joint Genome Institute (JGI-PGF)"/>
            <person name="Walter F."/>
            <person name="Albersmeier A."/>
            <person name="Kalinowski J."/>
            <person name="Ruckert C."/>
        </authorList>
    </citation>
    <scope>NUCLEOTIDE SEQUENCE</scope>
    <source>
        <strain evidence="3">CGMCC 1.15454</strain>
    </source>
</reference>
<evidence type="ECO:0000313" key="3">
    <source>
        <dbReference type="EMBL" id="GGB29287.1"/>
    </source>
</evidence>
<dbReference type="RefSeq" id="WP_155554097.1">
    <property type="nucleotide sequence ID" value="NZ_BMJD01000001.1"/>
</dbReference>
<organism evidence="3 4">
    <name type="scientific">Lentibacillus populi</name>
    <dbReference type="NCBI Taxonomy" id="1827502"/>
    <lineage>
        <taxon>Bacteria</taxon>
        <taxon>Bacillati</taxon>
        <taxon>Bacillota</taxon>
        <taxon>Bacilli</taxon>
        <taxon>Bacillales</taxon>
        <taxon>Bacillaceae</taxon>
        <taxon>Lentibacillus</taxon>
    </lineage>
</organism>
<keyword evidence="4" id="KW-1185">Reference proteome</keyword>
<evidence type="ECO:0000256" key="1">
    <source>
        <dbReference type="SAM" id="MobiDB-lite"/>
    </source>
</evidence>
<evidence type="ECO:0000256" key="2">
    <source>
        <dbReference type="SAM" id="Phobius"/>
    </source>
</evidence>
<dbReference type="Proteomes" id="UP000621492">
    <property type="component" value="Unassembled WGS sequence"/>
</dbReference>
<comment type="caution">
    <text evidence="3">The sequence shown here is derived from an EMBL/GenBank/DDBJ whole genome shotgun (WGS) entry which is preliminary data.</text>
</comment>
<dbReference type="Gene3D" id="3.30.1490.480">
    <property type="entry name" value="Endolytic murein transglycosylase"/>
    <property type="match status" value="1"/>
</dbReference>
<evidence type="ECO:0000313" key="4">
    <source>
        <dbReference type="Proteomes" id="UP000621492"/>
    </source>
</evidence>
<accession>A0A9W5TUT3</accession>
<gene>
    <name evidence="3" type="ORF">GCM10011409_03330</name>
</gene>
<name>A0A9W5TUT3_9BACI</name>
<keyword evidence="2" id="KW-0472">Membrane</keyword>
<feature type="region of interest" description="Disordered" evidence="1">
    <location>
        <begin position="63"/>
        <end position="115"/>
    </location>
</feature>
<feature type="compositionally biased region" description="Basic and acidic residues" evidence="1">
    <location>
        <begin position="89"/>
        <end position="110"/>
    </location>
</feature>
<proteinExistence type="predicted"/>
<sequence length="175" mass="19433">MKQPVRLFSLGLFTASLIVLILFLFVDDSKKNVENIPNDEMITALQADGYRVLSESEYISLSVNNDKDKQEAEKTEKASAEGQAEDNNSAEKADEDKENKADEAEKEEKTYTLTIKSGMASSEISDALVENGIIDDAGKFSKFLKDKGYDTKVQLGKFKVSSSMNQKEIAEEITK</sequence>
<reference evidence="3" key="2">
    <citation type="submission" date="2020-09" db="EMBL/GenBank/DDBJ databases">
        <authorList>
            <person name="Sun Q."/>
            <person name="Zhou Y."/>
        </authorList>
    </citation>
    <scope>NUCLEOTIDE SEQUENCE</scope>
    <source>
        <strain evidence="3">CGMCC 1.15454</strain>
    </source>
</reference>
<evidence type="ECO:0008006" key="5">
    <source>
        <dbReference type="Google" id="ProtNLM"/>
    </source>
</evidence>
<feature type="compositionally biased region" description="Basic and acidic residues" evidence="1">
    <location>
        <begin position="65"/>
        <end position="79"/>
    </location>
</feature>
<protein>
    <recommendedName>
        <fullName evidence="5">Aminodeoxychorismate lyase</fullName>
    </recommendedName>
</protein>
<dbReference type="AlphaFoldDB" id="A0A9W5TUT3"/>
<feature type="transmembrane region" description="Helical" evidence="2">
    <location>
        <begin position="7"/>
        <end position="26"/>
    </location>
</feature>